<dbReference type="PANTHER" id="PTHR40765:SF2">
    <property type="entry name" value="ESX-2 SECRETION SYSTEM ATPASE ECCB2"/>
    <property type="match status" value="1"/>
</dbReference>
<evidence type="ECO:0000313" key="2">
    <source>
        <dbReference type="EMBL" id="MFC5493485.1"/>
    </source>
</evidence>
<keyword evidence="3" id="KW-1185">Reference proteome</keyword>
<dbReference type="Gene3D" id="3.30.2390.20">
    <property type="entry name" value="Type VII secretion system EccB, repeat 1 domain"/>
    <property type="match status" value="1"/>
</dbReference>
<sequence length="475" mass="49229">MATKKDLVEAYSFSRRRLVTAFVSGAPGGREVEPTRPGRTIVGGLALAVLLVAGAAIAGVFAPRTPDDWTEHGLIVSKDTGQAYVIVPDDESSEVELRPVINITSATLILGPDVEPMLISQDTIDDEAIGEDIGILGAPASVPDSDLLIDDGWTACTAAGSGIRTRVADDPSVLPASGQQVLVKSDGEYWLIAQPTDTAAGLSGAYAYRVERQQGGRDETDPMLLDLGAGTLGSAVPVPREWLDLFPRGADLDYSSVQLEGLGEELTYADESIPEDARVGDLLDTDGGTVLLLKDGPTLLDPFAAAVYEHLETPTGFHEPLPAPDYPGRTFEDPPLADAHWPRELLTPLDGPAEPCAQLVTEPGAAPLAQLTQAPGEDASAVGVGADTKVAVVDPGRGAYVLSGGWTGGDAGAPYVIDGKGRANPLGGTGAAEQLGYDSYPVVVVPDSWIGLFDDGVELSKDAALCPPGSTSCAS</sequence>
<feature type="transmembrane region" description="Helical" evidence="1">
    <location>
        <begin position="40"/>
        <end position="62"/>
    </location>
</feature>
<dbReference type="EMBL" id="JBHSMD010000003">
    <property type="protein sequence ID" value="MFC5493485.1"/>
    <property type="molecule type" value="Genomic_DNA"/>
</dbReference>
<keyword evidence="1" id="KW-0472">Membrane</keyword>
<dbReference type="RefSeq" id="WP_345172720.1">
    <property type="nucleotide sequence ID" value="NZ_BAABFQ010000004.1"/>
</dbReference>
<comment type="caution">
    <text evidence="2">The sequence shown here is derived from an EMBL/GenBank/DDBJ whole genome shotgun (WGS) entry which is preliminary data.</text>
</comment>
<dbReference type="InterPro" id="IPR007795">
    <property type="entry name" value="T7SS_EccB"/>
</dbReference>
<gene>
    <name evidence="2" type="ORF">ACFPKY_10245</name>
</gene>
<evidence type="ECO:0000256" key="1">
    <source>
        <dbReference type="SAM" id="Phobius"/>
    </source>
</evidence>
<dbReference type="InterPro" id="IPR044857">
    <property type="entry name" value="T7SS_EccB_R1"/>
</dbReference>
<proteinExistence type="predicted"/>
<evidence type="ECO:0000313" key="3">
    <source>
        <dbReference type="Proteomes" id="UP001595956"/>
    </source>
</evidence>
<dbReference type="Proteomes" id="UP001595956">
    <property type="component" value="Unassembled WGS sequence"/>
</dbReference>
<reference evidence="3" key="1">
    <citation type="journal article" date="2019" name="Int. J. Syst. Evol. Microbiol.">
        <title>The Global Catalogue of Microorganisms (GCM) 10K type strain sequencing project: providing services to taxonomists for standard genome sequencing and annotation.</title>
        <authorList>
            <consortium name="The Broad Institute Genomics Platform"/>
            <consortium name="The Broad Institute Genome Sequencing Center for Infectious Disease"/>
            <person name="Wu L."/>
            <person name="Ma J."/>
        </authorList>
    </citation>
    <scope>NUCLEOTIDE SEQUENCE [LARGE SCALE GENOMIC DNA]</scope>
    <source>
        <strain evidence="3">KACC 13778</strain>
    </source>
</reference>
<dbReference type="PANTHER" id="PTHR40765">
    <property type="entry name" value="ESX-2 SECRETION SYSTEM ATPASE ECCB2"/>
    <property type="match status" value="1"/>
</dbReference>
<protein>
    <submittedName>
        <fullName evidence="2">Type VII secretion protein EccB</fullName>
    </submittedName>
</protein>
<keyword evidence="1" id="KW-1133">Transmembrane helix</keyword>
<accession>A0ABW0MZD2</accession>
<keyword evidence="1" id="KW-0812">Transmembrane</keyword>
<dbReference type="Pfam" id="PF05108">
    <property type="entry name" value="T7SS_ESX1_EccB"/>
    <property type="match status" value="1"/>
</dbReference>
<organism evidence="2 3">
    <name type="scientific">Nocardioides caricicola</name>
    <dbReference type="NCBI Taxonomy" id="634770"/>
    <lineage>
        <taxon>Bacteria</taxon>
        <taxon>Bacillati</taxon>
        <taxon>Actinomycetota</taxon>
        <taxon>Actinomycetes</taxon>
        <taxon>Propionibacteriales</taxon>
        <taxon>Nocardioidaceae</taxon>
        <taxon>Nocardioides</taxon>
    </lineage>
</organism>
<name>A0ABW0MZD2_9ACTN</name>